<protein>
    <submittedName>
        <fullName evidence="1">Uncharacterized protein</fullName>
    </submittedName>
</protein>
<dbReference type="AlphaFoldDB" id="A0A3L8PYA3"/>
<name>A0A3L8PYA3_9GAMM</name>
<dbReference type="Proteomes" id="UP000281474">
    <property type="component" value="Unassembled WGS sequence"/>
</dbReference>
<proteinExistence type="predicted"/>
<organism evidence="1 2">
    <name type="scientific">Parashewanella curva</name>
    <dbReference type="NCBI Taxonomy" id="2338552"/>
    <lineage>
        <taxon>Bacteria</taxon>
        <taxon>Pseudomonadati</taxon>
        <taxon>Pseudomonadota</taxon>
        <taxon>Gammaproteobacteria</taxon>
        <taxon>Alteromonadales</taxon>
        <taxon>Shewanellaceae</taxon>
        <taxon>Parashewanella</taxon>
    </lineage>
</organism>
<dbReference type="EMBL" id="QZEI01000034">
    <property type="protein sequence ID" value="RLV59438.1"/>
    <property type="molecule type" value="Genomic_DNA"/>
</dbReference>
<comment type="caution">
    <text evidence="1">The sequence shown here is derived from an EMBL/GenBank/DDBJ whole genome shotgun (WGS) entry which is preliminary data.</text>
</comment>
<dbReference type="RefSeq" id="WP_121839269.1">
    <property type="nucleotide sequence ID" value="NZ_ML014783.1"/>
</dbReference>
<sequence length="87" mass="9826">MDIIEIFRSFSTKTYVTGKKSAIDCMLIPVIDQVNRDIQRLNFASFINNCELMHPKDVCNVISSNLMLSTFYNLSDLVQCLNGDDSG</sequence>
<evidence type="ECO:0000313" key="2">
    <source>
        <dbReference type="Proteomes" id="UP000281474"/>
    </source>
</evidence>
<evidence type="ECO:0000313" key="1">
    <source>
        <dbReference type="EMBL" id="RLV59438.1"/>
    </source>
</evidence>
<keyword evidence="2" id="KW-1185">Reference proteome</keyword>
<reference evidence="1 2" key="1">
    <citation type="submission" date="2018-09" db="EMBL/GenBank/DDBJ databases">
        <title>Phylogeny of the Shewanellaceae, and recommendation for two new genera, Pseudoshewanella and Parashewanella.</title>
        <authorList>
            <person name="Wang G."/>
        </authorList>
    </citation>
    <scope>NUCLEOTIDE SEQUENCE [LARGE SCALE GENOMIC DNA]</scope>
    <source>
        <strain evidence="1 2">C51</strain>
    </source>
</reference>
<accession>A0A3L8PYA3</accession>
<gene>
    <name evidence="1" type="ORF">D5018_12105</name>
</gene>